<dbReference type="Pfam" id="PF07730">
    <property type="entry name" value="HisKA_3"/>
    <property type="match status" value="1"/>
</dbReference>
<protein>
    <submittedName>
        <fullName evidence="12">Uncharacterized protein</fullName>
    </submittedName>
</protein>
<dbReference type="GO" id="GO:0005886">
    <property type="term" value="C:plasma membrane"/>
    <property type="evidence" value="ECO:0007669"/>
    <property type="project" value="UniProtKB-SubCell"/>
</dbReference>
<evidence type="ECO:0000256" key="3">
    <source>
        <dbReference type="ARBA" id="ARBA00022679"/>
    </source>
</evidence>
<organism evidence="12 13">
    <name type="scientific">Pseudonocardia bannensis</name>
    <dbReference type="NCBI Taxonomy" id="630973"/>
    <lineage>
        <taxon>Bacteria</taxon>
        <taxon>Bacillati</taxon>
        <taxon>Actinomycetota</taxon>
        <taxon>Actinomycetes</taxon>
        <taxon>Pseudonocardiales</taxon>
        <taxon>Pseudonocardiaceae</taxon>
        <taxon>Pseudonocardia</taxon>
    </lineage>
</organism>
<keyword evidence="7" id="KW-0902">Two-component regulatory system</keyword>
<evidence type="ECO:0000256" key="4">
    <source>
        <dbReference type="ARBA" id="ARBA00022692"/>
    </source>
</evidence>
<keyword evidence="4 9" id="KW-0812">Transmembrane</keyword>
<dbReference type="InterPro" id="IPR011712">
    <property type="entry name" value="Sig_transdc_His_kin_sub3_dim/P"/>
</dbReference>
<sequence length="453" mass="48650">MALRTPVGGWPAAVRARVPAPSASVDSERLTGRGLALRYAGTAVVTLLLVALGAAYVSRALGIEEAIDDARRMTRGLAQIAVEPVLRDGLLTGDPEAIAALDAVVRGQVMPDLQVRVKLWDRSGTVLYSDEPRLIGEHFGLGADQLESFATGTVKAELSNLSEPENRFEEPANELLEVYLPVRTPNGTMLLLECYYGYESVTQAGQKIWFRFAPYTLGSLVLLSLAQAPIAVALARRLRRNQRQREALLRQAIEATDTERRRIAADLHDGVVQDLAGVAFSLGAATRSGGADVQQSREAADRVRQAVKALRSLLVEIYPPNLYEEGLAAALADLAAGPGPRGIRTELAIETPLDDLGVDETELIYRVAQEGLRNVVAHARASRVDIRVHRRDRVLVLSVADDGSGMDLEHLPVRPGHLGLRALADLAHGIGAGLTVESALGAGTTLRLEVPVP</sequence>
<evidence type="ECO:0000256" key="8">
    <source>
        <dbReference type="ARBA" id="ARBA00023136"/>
    </source>
</evidence>
<dbReference type="Pfam" id="PF02518">
    <property type="entry name" value="HATPase_c"/>
    <property type="match status" value="1"/>
</dbReference>
<dbReference type="Gene3D" id="1.20.5.1930">
    <property type="match status" value="1"/>
</dbReference>
<keyword evidence="6 9" id="KW-1133">Transmembrane helix</keyword>
<dbReference type="SUPFAM" id="SSF55874">
    <property type="entry name" value="ATPase domain of HSP90 chaperone/DNA topoisomerase II/histidine kinase"/>
    <property type="match status" value="1"/>
</dbReference>
<evidence type="ECO:0000256" key="7">
    <source>
        <dbReference type="ARBA" id="ARBA00023012"/>
    </source>
</evidence>
<gene>
    <name evidence="12" type="ORF">HF519_02260</name>
</gene>
<feature type="transmembrane region" description="Helical" evidence="9">
    <location>
        <begin position="212"/>
        <end position="235"/>
    </location>
</feature>
<dbReference type="PANTHER" id="PTHR24421">
    <property type="entry name" value="NITRATE/NITRITE SENSOR PROTEIN NARX-RELATED"/>
    <property type="match status" value="1"/>
</dbReference>
<dbReference type="CDD" id="cd16917">
    <property type="entry name" value="HATPase_UhpB-NarQ-NarX-like"/>
    <property type="match status" value="1"/>
</dbReference>
<evidence type="ECO:0000259" key="10">
    <source>
        <dbReference type="Pfam" id="PF02518"/>
    </source>
</evidence>
<evidence type="ECO:0000313" key="13">
    <source>
        <dbReference type="Proteomes" id="UP000586918"/>
    </source>
</evidence>
<dbReference type="GO" id="GO:0046983">
    <property type="term" value="F:protein dimerization activity"/>
    <property type="evidence" value="ECO:0007669"/>
    <property type="project" value="InterPro"/>
</dbReference>
<dbReference type="RefSeq" id="WP_169409923.1">
    <property type="nucleotide sequence ID" value="NZ_JAAXKZ010000004.1"/>
</dbReference>
<dbReference type="InterPro" id="IPR050482">
    <property type="entry name" value="Sensor_HK_TwoCompSys"/>
</dbReference>
<dbReference type="PANTHER" id="PTHR24421:SF37">
    <property type="entry name" value="SENSOR HISTIDINE KINASE NARS"/>
    <property type="match status" value="1"/>
</dbReference>
<keyword evidence="5" id="KW-0418">Kinase</keyword>
<evidence type="ECO:0000256" key="6">
    <source>
        <dbReference type="ARBA" id="ARBA00022989"/>
    </source>
</evidence>
<dbReference type="Proteomes" id="UP000586918">
    <property type="component" value="Unassembled WGS sequence"/>
</dbReference>
<keyword evidence="3" id="KW-0808">Transferase</keyword>
<evidence type="ECO:0000256" key="1">
    <source>
        <dbReference type="ARBA" id="ARBA00004651"/>
    </source>
</evidence>
<dbReference type="InterPro" id="IPR003594">
    <property type="entry name" value="HATPase_dom"/>
</dbReference>
<evidence type="ECO:0000256" key="9">
    <source>
        <dbReference type="SAM" id="Phobius"/>
    </source>
</evidence>
<comment type="subcellular location">
    <subcellularLocation>
        <location evidence="1">Cell membrane</location>
        <topology evidence="1">Multi-pass membrane protein</topology>
    </subcellularLocation>
</comment>
<dbReference type="InterPro" id="IPR036890">
    <property type="entry name" value="HATPase_C_sf"/>
</dbReference>
<feature type="domain" description="Histidine kinase/HSP90-like ATPase" evidence="10">
    <location>
        <begin position="362"/>
        <end position="452"/>
    </location>
</feature>
<proteinExistence type="predicted"/>
<keyword evidence="8 9" id="KW-0472">Membrane</keyword>
<comment type="caution">
    <text evidence="12">The sequence shown here is derived from an EMBL/GenBank/DDBJ whole genome shotgun (WGS) entry which is preliminary data.</text>
</comment>
<evidence type="ECO:0000313" key="12">
    <source>
        <dbReference type="EMBL" id="NMH90428.1"/>
    </source>
</evidence>
<keyword evidence="13" id="KW-1185">Reference proteome</keyword>
<evidence type="ECO:0000256" key="5">
    <source>
        <dbReference type="ARBA" id="ARBA00022777"/>
    </source>
</evidence>
<accession>A0A848DCU6</accession>
<dbReference type="GO" id="GO:0000155">
    <property type="term" value="F:phosphorelay sensor kinase activity"/>
    <property type="evidence" value="ECO:0007669"/>
    <property type="project" value="InterPro"/>
</dbReference>
<keyword evidence="2" id="KW-1003">Cell membrane</keyword>
<name>A0A848DCU6_9PSEU</name>
<dbReference type="EMBL" id="JAAXKZ010000004">
    <property type="protein sequence ID" value="NMH90428.1"/>
    <property type="molecule type" value="Genomic_DNA"/>
</dbReference>
<reference evidence="12 13" key="1">
    <citation type="submission" date="2020-04" db="EMBL/GenBank/DDBJ databases">
        <authorList>
            <person name="Klaysubun C."/>
            <person name="Duangmal K."/>
            <person name="Lipun K."/>
        </authorList>
    </citation>
    <scope>NUCLEOTIDE SEQUENCE [LARGE SCALE GENOMIC DNA]</scope>
    <source>
        <strain evidence="12 13">DSM 45300</strain>
    </source>
</reference>
<feature type="transmembrane region" description="Helical" evidence="9">
    <location>
        <begin position="36"/>
        <end position="57"/>
    </location>
</feature>
<feature type="domain" description="Signal transduction histidine kinase subgroup 3 dimerisation and phosphoacceptor" evidence="11">
    <location>
        <begin position="259"/>
        <end position="317"/>
    </location>
</feature>
<evidence type="ECO:0000259" key="11">
    <source>
        <dbReference type="Pfam" id="PF07730"/>
    </source>
</evidence>
<dbReference type="Gene3D" id="3.30.565.10">
    <property type="entry name" value="Histidine kinase-like ATPase, C-terminal domain"/>
    <property type="match status" value="1"/>
</dbReference>
<dbReference type="AlphaFoldDB" id="A0A848DCU6"/>
<evidence type="ECO:0000256" key="2">
    <source>
        <dbReference type="ARBA" id="ARBA00022475"/>
    </source>
</evidence>